<dbReference type="SUPFAM" id="SSF52218">
    <property type="entry name" value="Flavoproteins"/>
    <property type="match status" value="1"/>
</dbReference>
<dbReference type="AlphaFoldDB" id="A0A7G1IH55"/>
<name>A0A7G1IH55_MYCKA</name>
<proteinExistence type="predicted"/>
<organism evidence="1 2">
    <name type="scientific">Mycobacterium kansasii</name>
    <dbReference type="NCBI Taxonomy" id="1768"/>
    <lineage>
        <taxon>Bacteria</taxon>
        <taxon>Bacillati</taxon>
        <taxon>Actinomycetota</taxon>
        <taxon>Actinomycetes</taxon>
        <taxon>Mycobacteriales</taxon>
        <taxon>Mycobacteriaceae</taxon>
        <taxon>Mycobacterium</taxon>
    </lineage>
</organism>
<protein>
    <submittedName>
        <fullName evidence="1">Uncharacterized protein</fullName>
    </submittedName>
</protein>
<dbReference type="InterPro" id="IPR029039">
    <property type="entry name" value="Flavoprotein-like_sf"/>
</dbReference>
<gene>
    <name evidence="1" type="ORF">NIIDMKKI_53760</name>
</gene>
<dbReference type="EMBL" id="AP023343">
    <property type="protein sequence ID" value="BCI90170.1"/>
    <property type="molecule type" value="Genomic_DNA"/>
</dbReference>
<dbReference type="Gene3D" id="3.40.50.360">
    <property type="match status" value="1"/>
</dbReference>
<reference evidence="1 2" key="1">
    <citation type="submission" date="2020-07" db="EMBL/GenBank/DDBJ databases">
        <title>Mycobacterium kansasii (former subtype) with zoonotic potential isolated from diseased indoor pet cat, Japan.</title>
        <authorList>
            <person name="Fukano H."/>
            <person name="Terazono T."/>
            <person name="Hoshino Y."/>
        </authorList>
    </citation>
    <scope>NUCLEOTIDE SEQUENCE [LARGE SCALE GENOMIC DNA]</scope>
    <source>
        <strain evidence="1 2">Kuro-I</strain>
    </source>
</reference>
<evidence type="ECO:0000313" key="2">
    <source>
        <dbReference type="Proteomes" id="UP000516380"/>
    </source>
</evidence>
<evidence type="ECO:0000313" key="1">
    <source>
        <dbReference type="EMBL" id="BCI90170.1"/>
    </source>
</evidence>
<keyword evidence="2" id="KW-1185">Reference proteome</keyword>
<sequence length="154" mass="16620">MKKFIDELCEPSWFYDDMVGRACGVFTTGGGHGNVGGGCEMAQLSMLANLAAMGCVMVPFPKCTRGFDVAGMHWGPHIRVTSDDMTPLQPHELPEEALDAVYHHGAAICRIAEALKRRALDGQLFDAGGRFPSREVLSVRSDHDGDAGAQGSRR</sequence>
<dbReference type="Proteomes" id="UP000516380">
    <property type="component" value="Chromosome"/>
</dbReference>
<accession>A0A7G1IH55</accession>